<dbReference type="SUPFAM" id="SSF52540">
    <property type="entry name" value="P-loop containing nucleoside triphosphate hydrolases"/>
    <property type="match status" value="1"/>
</dbReference>
<organism evidence="2 3">
    <name type="scientific">Protomyces lactucae-debilis</name>
    <dbReference type="NCBI Taxonomy" id="2754530"/>
    <lineage>
        <taxon>Eukaryota</taxon>
        <taxon>Fungi</taxon>
        <taxon>Dikarya</taxon>
        <taxon>Ascomycota</taxon>
        <taxon>Taphrinomycotina</taxon>
        <taxon>Taphrinomycetes</taxon>
        <taxon>Taphrinales</taxon>
        <taxon>Protomycetaceae</taxon>
        <taxon>Protomyces</taxon>
    </lineage>
</organism>
<feature type="domain" description="Phosphoribulokinase/uridine kinase" evidence="1">
    <location>
        <begin position="30"/>
        <end position="174"/>
    </location>
</feature>
<evidence type="ECO:0000259" key="1">
    <source>
        <dbReference type="Pfam" id="PF00485"/>
    </source>
</evidence>
<sequence>METAVYTLAERCQRLIAQRENGMLRPRICIALAGIPGAGKTTLAHKLADFMNGLEPDKGIRSHYKTVVVGMDGFHLYRSQLDGEGTRRRGATFTFDAAGVVELAEQLKVSTYRNLPDIKCPSFDHAVKDPVPDGIMIARHANIVILEGLYLLLKDEPWQRISTLMDETWLVQFDVDTARQRLASRHVEAGICSTLQEGLERADDNDIPNGMYLLENSVQPTVCIDAETWSVRAEDDETMSDV</sequence>
<dbReference type="EMBL" id="MCFI01000004">
    <property type="protein sequence ID" value="ORY85601.1"/>
    <property type="molecule type" value="Genomic_DNA"/>
</dbReference>
<dbReference type="OMA" id="VDQNDFL"/>
<accession>A0A1Y2FNM8</accession>
<dbReference type="STRING" id="56484.A0A1Y2FNM8"/>
<comment type="caution">
    <text evidence="2">The sequence shown here is derived from an EMBL/GenBank/DDBJ whole genome shotgun (WGS) entry which is preliminary data.</text>
</comment>
<dbReference type="GO" id="GO:0005524">
    <property type="term" value="F:ATP binding"/>
    <property type="evidence" value="ECO:0007669"/>
    <property type="project" value="InterPro"/>
</dbReference>
<protein>
    <submittedName>
        <fullName evidence="2">p-loop containing nucleoside triphosphate hydrolase protein</fullName>
    </submittedName>
</protein>
<dbReference type="Proteomes" id="UP000193685">
    <property type="component" value="Unassembled WGS sequence"/>
</dbReference>
<dbReference type="GeneID" id="63787601"/>
<keyword evidence="3" id="KW-1185">Reference proteome</keyword>
<name>A0A1Y2FNM8_PROLT</name>
<dbReference type="RefSeq" id="XP_040727083.1">
    <property type="nucleotide sequence ID" value="XM_040871002.1"/>
</dbReference>
<dbReference type="Gene3D" id="3.40.50.300">
    <property type="entry name" value="P-loop containing nucleotide triphosphate hydrolases"/>
    <property type="match status" value="1"/>
</dbReference>
<evidence type="ECO:0000313" key="2">
    <source>
        <dbReference type="EMBL" id="ORY85601.1"/>
    </source>
</evidence>
<dbReference type="Pfam" id="PF00485">
    <property type="entry name" value="PRK"/>
    <property type="match status" value="1"/>
</dbReference>
<dbReference type="InterPro" id="IPR006083">
    <property type="entry name" value="PRK/URK"/>
</dbReference>
<gene>
    <name evidence="2" type="ORF">BCR37DRAFT_391370</name>
</gene>
<proteinExistence type="predicted"/>
<keyword evidence="2" id="KW-0378">Hydrolase</keyword>
<dbReference type="GO" id="GO:0016301">
    <property type="term" value="F:kinase activity"/>
    <property type="evidence" value="ECO:0007669"/>
    <property type="project" value="InterPro"/>
</dbReference>
<dbReference type="GO" id="GO:0016787">
    <property type="term" value="F:hydrolase activity"/>
    <property type="evidence" value="ECO:0007669"/>
    <property type="project" value="UniProtKB-KW"/>
</dbReference>
<reference evidence="2 3" key="1">
    <citation type="submission" date="2016-07" db="EMBL/GenBank/DDBJ databases">
        <title>Pervasive Adenine N6-methylation of Active Genes in Fungi.</title>
        <authorList>
            <consortium name="DOE Joint Genome Institute"/>
            <person name="Mondo S.J."/>
            <person name="Dannebaum R.O."/>
            <person name="Kuo R.C."/>
            <person name="Labutti K."/>
            <person name="Haridas S."/>
            <person name="Kuo A."/>
            <person name="Salamov A."/>
            <person name="Ahrendt S.R."/>
            <person name="Lipzen A."/>
            <person name="Sullivan W."/>
            <person name="Andreopoulos W.B."/>
            <person name="Clum A."/>
            <person name="Lindquist E."/>
            <person name="Daum C."/>
            <person name="Ramamoorthy G.K."/>
            <person name="Gryganskyi A."/>
            <person name="Culley D."/>
            <person name="Magnuson J.K."/>
            <person name="James T.Y."/>
            <person name="O'Malley M.A."/>
            <person name="Stajich J.E."/>
            <person name="Spatafora J.W."/>
            <person name="Visel A."/>
            <person name="Grigoriev I.V."/>
        </authorList>
    </citation>
    <scope>NUCLEOTIDE SEQUENCE [LARGE SCALE GENOMIC DNA]</scope>
    <source>
        <strain evidence="2 3">12-1054</strain>
    </source>
</reference>
<dbReference type="PANTHER" id="PTHR10285">
    <property type="entry name" value="URIDINE KINASE"/>
    <property type="match status" value="1"/>
</dbReference>
<dbReference type="InterPro" id="IPR027417">
    <property type="entry name" value="P-loop_NTPase"/>
</dbReference>
<dbReference type="OrthoDB" id="6362633at2759"/>
<evidence type="ECO:0000313" key="3">
    <source>
        <dbReference type="Proteomes" id="UP000193685"/>
    </source>
</evidence>
<dbReference type="AlphaFoldDB" id="A0A1Y2FNM8"/>